<organism evidence="1 2">
    <name type="scientific">Natronincola ferrireducens</name>
    <dbReference type="NCBI Taxonomy" id="393762"/>
    <lineage>
        <taxon>Bacteria</taxon>
        <taxon>Bacillati</taxon>
        <taxon>Bacillota</taxon>
        <taxon>Clostridia</taxon>
        <taxon>Peptostreptococcales</taxon>
        <taxon>Natronincolaceae</taxon>
        <taxon>Natronincola</taxon>
    </lineage>
</organism>
<dbReference type="RefSeq" id="WP_090550245.1">
    <property type="nucleotide sequence ID" value="NZ_FNFP01000001.1"/>
</dbReference>
<protein>
    <submittedName>
        <fullName evidence="1">Uncharacterized protein</fullName>
    </submittedName>
</protein>
<proteinExistence type="predicted"/>
<dbReference type="STRING" id="393762.SAMN05660472_00670"/>
<gene>
    <name evidence="1" type="ORF">SAMN05660472_00670</name>
</gene>
<evidence type="ECO:0000313" key="2">
    <source>
        <dbReference type="Proteomes" id="UP000198718"/>
    </source>
</evidence>
<reference evidence="1 2" key="1">
    <citation type="submission" date="2016-10" db="EMBL/GenBank/DDBJ databases">
        <authorList>
            <person name="de Groot N.N."/>
        </authorList>
    </citation>
    <scope>NUCLEOTIDE SEQUENCE [LARGE SCALE GENOMIC DNA]</scope>
    <source>
        <strain evidence="1 2">DSM 18346</strain>
    </source>
</reference>
<accession>A0A1G8YWU9</accession>
<dbReference type="Proteomes" id="UP000198718">
    <property type="component" value="Unassembled WGS sequence"/>
</dbReference>
<sequence length="116" mass="13876">MKCKQCNETEVIKINKLEHVKYQCQQGHMWTEEYVDNGGIHTRPKSYNLRIEDILFPKEKKLYQKVADEIEKNEDFFAAANAKEIMNYMVKKCGFSKEEIYKLFKKITQFNNKVKD</sequence>
<name>A0A1G8YWU9_9FIRM</name>
<dbReference type="AlphaFoldDB" id="A0A1G8YWU9"/>
<evidence type="ECO:0000313" key="1">
    <source>
        <dbReference type="EMBL" id="SDK07261.1"/>
    </source>
</evidence>
<dbReference type="EMBL" id="FNFP01000001">
    <property type="protein sequence ID" value="SDK07261.1"/>
    <property type="molecule type" value="Genomic_DNA"/>
</dbReference>
<keyword evidence="2" id="KW-1185">Reference proteome</keyword>
<dbReference type="OrthoDB" id="1708198at2"/>